<feature type="region of interest" description="Disordered" evidence="1">
    <location>
        <begin position="121"/>
        <end position="141"/>
    </location>
</feature>
<reference evidence="3 4" key="1">
    <citation type="journal article" date="2019" name="Int. J. Syst. Evol. Microbiol.">
        <title>The Global Catalogue of Microorganisms (GCM) 10K type strain sequencing project: providing services to taxonomists for standard genome sequencing and annotation.</title>
        <authorList>
            <consortium name="The Broad Institute Genomics Platform"/>
            <consortium name="The Broad Institute Genome Sequencing Center for Infectious Disease"/>
            <person name="Wu L."/>
            <person name="Ma J."/>
        </authorList>
    </citation>
    <scope>NUCLEOTIDE SEQUENCE [LARGE SCALE GENOMIC DNA]</scope>
    <source>
        <strain evidence="3 4">JCM 13581</strain>
    </source>
</reference>
<dbReference type="EMBL" id="BAAAMJ010000032">
    <property type="protein sequence ID" value="GAA1921773.1"/>
    <property type="molecule type" value="Genomic_DNA"/>
</dbReference>
<gene>
    <name evidence="3" type="ORF">GCM10009716_32970</name>
</gene>
<accession>A0ABN2PJ40</accession>
<dbReference type="Pfam" id="PF13490">
    <property type="entry name" value="zf-HC2"/>
    <property type="match status" value="1"/>
</dbReference>
<evidence type="ECO:0000313" key="4">
    <source>
        <dbReference type="Proteomes" id="UP001501303"/>
    </source>
</evidence>
<keyword evidence="4" id="KW-1185">Reference proteome</keyword>
<evidence type="ECO:0000256" key="1">
    <source>
        <dbReference type="SAM" id="MobiDB-lite"/>
    </source>
</evidence>
<sequence length="283" mass="29464">MKDDHASAAEISALAEDLLAPREAERIRAHVAGCTDCAAARDDLDLLRRELSELDHPGPMPSDVAARIEAALAAEPALVSRETPAGASPLRRRLPRLALAAAGALVALAVGSSLLGILEPPGQHDSAAGEAAEQSAEEATQDLMADTFTTPEGEDGAGAANELAPHEEADLESRVQSLLARAEEGDVSPESGSESPRQESAGGPPSSASATPLPPCVRSALDRTEEPLAAQPHRFRAADAYVVVLPRAGEPEQVDVYVVDATCDSLDLGATSEVLVHRSYPWD</sequence>
<dbReference type="InterPro" id="IPR027383">
    <property type="entry name" value="Znf_put"/>
</dbReference>
<feature type="region of interest" description="Disordered" evidence="1">
    <location>
        <begin position="181"/>
        <end position="217"/>
    </location>
</feature>
<proteinExistence type="predicted"/>
<organism evidence="3 4">
    <name type="scientific">Streptomyces sodiiphilus</name>
    <dbReference type="NCBI Taxonomy" id="226217"/>
    <lineage>
        <taxon>Bacteria</taxon>
        <taxon>Bacillati</taxon>
        <taxon>Actinomycetota</taxon>
        <taxon>Actinomycetes</taxon>
        <taxon>Kitasatosporales</taxon>
        <taxon>Streptomycetaceae</taxon>
        <taxon>Streptomyces</taxon>
    </lineage>
</organism>
<evidence type="ECO:0000259" key="2">
    <source>
        <dbReference type="Pfam" id="PF13490"/>
    </source>
</evidence>
<evidence type="ECO:0000313" key="3">
    <source>
        <dbReference type="EMBL" id="GAA1921773.1"/>
    </source>
</evidence>
<protein>
    <recommendedName>
        <fullName evidence="2">Putative zinc-finger domain-containing protein</fullName>
    </recommendedName>
</protein>
<feature type="compositionally biased region" description="Low complexity" evidence="1">
    <location>
        <begin position="200"/>
        <end position="211"/>
    </location>
</feature>
<name>A0ABN2PJ40_9ACTN</name>
<dbReference type="Proteomes" id="UP001501303">
    <property type="component" value="Unassembled WGS sequence"/>
</dbReference>
<feature type="domain" description="Putative zinc-finger" evidence="2">
    <location>
        <begin position="11"/>
        <end position="38"/>
    </location>
</feature>
<comment type="caution">
    <text evidence="3">The sequence shown here is derived from an EMBL/GenBank/DDBJ whole genome shotgun (WGS) entry which is preliminary data.</text>
</comment>
<dbReference type="RefSeq" id="WP_344263037.1">
    <property type="nucleotide sequence ID" value="NZ_BAAAMJ010000032.1"/>
</dbReference>